<dbReference type="EMBL" id="VAUA01000005">
    <property type="protein sequence ID" value="TLP64527.1"/>
    <property type="molecule type" value="Genomic_DNA"/>
</dbReference>
<proteinExistence type="predicted"/>
<gene>
    <name evidence="2" type="ORF">FEE96_12235</name>
</gene>
<dbReference type="Gene3D" id="3.40.50.1460">
    <property type="match status" value="1"/>
</dbReference>
<evidence type="ECO:0000313" key="3">
    <source>
        <dbReference type="Proteomes" id="UP000305041"/>
    </source>
</evidence>
<dbReference type="InterPro" id="IPR029030">
    <property type="entry name" value="Caspase-like_dom_sf"/>
</dbReference>
<dbReference type="PROSITE" id="PS50208">
    <property type="entry name" value="CASPASE_P20"/>
    <property type="match status" value="1"/>
</dbReference>
<accession>A0ABY2UV05</accession>
<dbReference type="InterPro" id="IPR017853">
    <property type="entry name" value="GH"/>
</dbReference>
<dbReference type="InterPro" id="IPR052039">
    <property type="entry name" value="Caspase-related_regulators"/>
</dbReference>
<dbReference type="Pfam" id="PF00656">
    <property type="entry name" value="Peptidase_C14"/>
    <property type="match status" value="1"/>
</dbReference>
<name>A0ABY2UV05_9RHOB</name>
<dbReference type="Proteomes" id="UP000305041">
    <property type="component" value="Unassembled WGS sequence"/>
</dbReference>
<sequence>MIYKNEAGLVIYKLRILAFLLVLTAGVVPRAILAESRIALVVGNGSYSSVMPLDNPENDATLIAETLVDLGFEVTLLIDASQAELRQGISQFGSDLREAGQAGTGLFYYAGHALQSFGNNYLLPVDASLTDAADLGLVAIEAESVLRQMFSAKNHTNIVILDACRSNPFETIPEFSDNGLAEMKAPAGTFLAYATEPGGVALDGFGDNSPFTQVLAREMMKPDAPVEQVFKNVRVAVRALTNQQQTPWDTSSLISDFTFAAGEDLNSEDRAELQLWNAVRSAQDLAQVKLFLEAYPQSRYAPDGQNLLAALTEGTPSEFADTEQSTVGRAADALVDERLSNVQSWMFQLQELDEDGAVEALAATAYDMFIIEAGQNFSDWSYNTPQIIDLLKVKPDGSPRVLIAYVDIGQAEDYRAYWQDDWVAPTKTSRGYPSFLITIDPDGWSGNFPVAYWEEDWQSLWLGSNGIIADLARYGFDGVLLDWVEAYDDDLVRKAAKEAGVSPELSMIAFIEKLGEAGKAIDPSFLVVAQNAIYLIDTDPDRYTNSIDALAVEDTWFHGWGDSDWDDPDGGDQQYRHDDEYSTNARLAQIALYQNAGLPVFSVDYALDKNNVSKVYSEASNHGFVSLVTRVALSKLTETPPPSLASD</sequence>
<dbReference type="SUPFAM" id="SSF51445">
    <property type="entry name" value="(Trans)glycosidases"/>
    <property type="match status" value="1"/>
</dbReference>
<dbReference type="InterPro" id="IPR011600">
    <property type="entry name" value="Pept_C14_caspase"/>
</dbReference>
<dbReference type="PANTHER" id="PTHR22576:SF37">
    <property type="entry name" value="MUCOSA-ASSOCIATED LYMPHOID TISSUE LYMPHOMA TRANSLOCATION PROTEIN 1"/>
    <property type="match status" value="1"/>
</dbReference>
<dbReference type="InterPro" id="IPR004352">
    <property type="entry name" value="GH114_TIM-barrel"/>
</dbReference>
<organism evidence="2 3">
    <name type="scientific">Parasedimentitalea maritima</name>
    <dbReference type="NCBI Taxonomy" id="2578117"/>
    <lineage>
        <taxon>Bacteria</taxon>
        <taxon>Pseudomonadati</taxon>
        <taxon>Pseudomonadota</taxon>
        <taxon>Alphaproteobacteria</taxon>
        <taxon>Rhodobacterales</taxon>
        <taxon>Paracoccaceae</taxon>
        <taxon>Parasedimentitalea</taxon>
    </lineage>
</organism>
<dbReference type="Gene3D" id="3.20.20.70">
    <property type="entry name" value="Aldolase class I"/>
    <property type="match status" value="1"/>
</dbReference>
<evidence type="ECO:0000259" key="1">
    <source>
        <dbReference type="PROSITE" id="PS50208"/>
    </source>
</evidence>
<dbReference type="Pfam" id="PF03537">
    <property type="entry name" value="Glyco_hydro_114"/>
    <property type="match status" value="1"/>
</dbReference>
<comment type="caution">
    <text evidence="2">The sequence shown here is derived from an EMBL/GenBank/DDBJ whole genome shotgun (WGS) entry which is preliminary data.</text>
</comment>
<feature type="domain" description="Caspase family p20" evidence="1">
    <location>
        <begin position="35"/>
        <end position="168"/>
    </location>
</feature>
<protein>
    <recommendedName>
        <fullName evidence="1">Caspase family p20 domain-containing protein</fullName>
    </recommendedName>
</protein>
<evidence type="ECO:0000313" key="2">
    <source>
        <dbReference type="EMBL" id="TLP64527.1"/>
    </source>
</evidence>
<dbReference type="SUPFAM" id="SSF52129">
    <property type="entry name" value="Caspase-like"/>
    <property type="match status" value="1"/>
</dbReference>
<keyword evidence="3" id="KW-1185">Reference proteome</keyword>
<dbReference type="InterPro" id="IPR001309">
    <property type="entry name" value="Pept_C14_p20"/>
</dbReference>
<dbReference type="InterPro" id="IPR013785">
    <property type="entry name" value="Aldolase_TIM"/>
</dbReference>
<dbReference type="PANTHER" id="PTHR22576">
    <property type="entry name" value="MUCOSA ASSOCIATED LYMPHOID TISSUE LYMPHOMA TRANSLOCATION PROTEIN 1/PARACASPASE"/>
    <property type="match status" value="1"/>
</dbReference>
<reference evidence="2 3" key="1">
    <citation type="submission" date="2019-05" db="EMBL/GenBank/DDBJ databases">
        <title>Draft genome sequence of Pelagicola sp. DSW4-44.</title>
        <authorList>
            <person name="Oh J."/>
        </authorList>
    </citation>
    <scope>NUCLEOTIDE SEQUENCE [LARGE SCALE GENOMIC DNA]</scope>
    <source>
        <strain evidence="2 3">DSW4-44</strain>
    </source>
</reference>